<proteinExistence type="predicted"/>
<dbReference type="EnsemblMetazoa" id="XM_024226859.1">
    <property type="protein sequence ID" value="XP_024082627.1"/>
    <property type="gene ID" value="LOC112126894"/>
</dbReference>
<dbReference type="RefSeq" id="XP_024082627.1">
    <property type="nucleotide sequence ID" value="XM_024226859.1"/>
</dbReference>
<protein>
    <submittedName>
        <fullName evidence="2">Uncharacterized protein</fullName>
    </submittedName>
</protein>
<keyword evidence="3" id="KW-1185">Reference proteome</keyword>
<dbReference type="GeneID" id="112126894"/>
<reference evidence="2" key="1">
    <citation type="submission" date="2022-01" db="UniProtKB">
        <authorList>
            <consortium name="EnsemblMetazoa"/>
        </authorList>
    </citation>
    <scope>IDENTIFICATION</scope>
</reference>
<evidence type="ECO:0000256" key="1">
    <source>
        <dbReference type="SAM" id="MobiDB-lite"/>
    </source>
</evidence>
<accession>A0A8I6SK00</accession>
<sequence length="108" mass="12127">MKHAAIFKQRMATANFQNDKKRKCLQVINSTTIYRMLQARKEQVKGIFVVMDAGCTERLGFEPKALKAFDLQNKAGMGMSSISRTPGETKTSLSDVGATRGDERRRID</sequence>
<evidence type="ECO:0000313" key="3">
    <source>
        <dbReference type="Proteomes" id="UP000494040"/>
    </source>
</evidence>
<name>A0A8I6SK00_CIMLE</name>
<dbReference type="AlphaFoldDB" id="A0A8I6SK00"/>
<dbReference type="Proteomes" id="UP000494040">
    <property type="component" value="Unassembled WGS sequence"/>
</dbReference>
<dbReference type="KEGG" id="clec:112126894"/>
<feature type="region of interest" description="Disordered" evidence="1">
    <location>
        <begin position="77"/>
        <end position="108"/>
    </location>
</feature>
<evidence type="ECO:0000313" key="2">
    <source>
        <dbReference type="EnsemblMetazoa" id="XP_024082627.1"/>
    </source>
</evidence>
<organism evidence="2 3">
    <name type="scientific">Cimex lectularius</name>
    <name type="common">Bed bug</name>
    <name type="synonym">Acanthia lectularia</name>
    <dbReference type="NCBI Taxonomy" id="79782"/>
    <lineage>
        <taxon>Eukaryota</taxon>
        <taxon>Metazoa</taxon>
        <taxon>Ecdysozoa</taxon>
        <taxon>Arthropoda</taxon>
        <taxon>Hexapoda</taxon>
        <taxon>Insecta</taxon>
        <taxon>Pterygota</taxon>
        <taxon>Neoptera</taxon>
        <taxon>Paraneoptera</taxon>
        <taxon>Hemiptera</taxon>
        <taxon>Heteroptera</taxon>
        <taxon>Panheteroptera</taxon>
        <taxon>Cimicomorpha</taxon>
        <taxon>Cimicidae</taxon>
        <taxon>Cimex</taxon>
    </lineage>
</organism>
<feature type="compositionally biased region" description="Polar residues" evidence="1">
    <location>
        <begin position="80"/>
        <end position="94"/>
    </location>
</feature>